<dbReference type="VEuPathDB" id="TriTrypDB:TEOVI_000743000"/>
<evidence type="ECO:0000313" key="3">
    <source>
        <dbReference type="Proteomes" id="UP000195570"/>
    </source>
</evidence>
<evidence type="ECO:0000313" key="2">
    <source>
        <dbReference type="EMBL" id="SCU68003.1"/>
    </source>
</evidence>
<dbReference type="GeneID" id="92381364"/>
<feature type="transmembrane region" description="Helical" evidence="1">
    <location>
        <begin position="375"/>
        <end position="393"/>
    </location>
</feature>
<proteinExistence type="predicted"/>
<keyword evidence="1" id="KW-0472">Membrane</keyword>
<keyword evidence="1" id="KW-0812">Transmembrane</keyword>
<comment type="caution">
    <text evidence="2">The sequence shown here is derived from an EMBL/GenBank/DDBJ whole genome shotgun (WGS) entry which is preliminary data.</text>
</comment>
<protein>
    <recommendedName>
        <fullName evidence="4">t-SNARE coiled-coil homology domain-containing protein</fullName>
    </recommendedName>
</protein>
<gene>
    <name evidence="2" type="ORF">TEOVI_000743000</name>
</gene>
<organism evidence="2 3">
    <name type="scientific">Trypanosoma equiperdum</name>
    <dbReference type="NCBI Taxonomy" id="5694"/>
    <lineage>
        <taxon>Eukaryota</taxon>
        <taxon>Discoba</taxon>
        <taxon>Euglenozoa</taxon>
        <taxon>Kinetoplastea</taxon>
        <taxon>Metakinetoplastina</taxon>
        <taxon>Trypanosomatida</taxon>
        <taxon>Trypanosomatidae</taxon>
        <taxon>Trypanosoma</taxon>
    </lineage>
</organism>
<sequence>MTERTDTIRELFHKSSPYRPGGDDFAELTALKSHTFYETFQVVTSTAKVAVRNTRASIKAALRAMEQFSPAVSDQESALLLQEAELLAASDAIKELIASLKNACVQSEKSGSRWGAAVSRKGDEAQDAKTGKPSNQMLLHLETALEVVGLCTGRWRLLLALCKEELILYKQEMFSFGRIGVLSCQDPVKEKCGDAESSISRREPDVERPRELDLPIGCSVEKPKDATQAVMSVVDRVMKEAARRVTVAPLPLNSGVWSKIRGNKSNCRNVWNADISEVPVPQFEYSLEEQQQLRVENAMLEKHQRLVSAEDAKAVEVSVRELSQLTSLISERVIQQNEQFSILLKNTEAAQNNMQRGIGEVKQTLTHFWNPTRQLIAVLWTSIIVLLLANWIIR</sequence>
<dbReference type="AlphaFoldDB" id="A0A1G4I7M0"/>
<dbReference type="RefSeq" id="XP_067079246.1">
    <property type="nucleotide sequence ID" value="XM_067223145.1"/>
</dbReference>
<accession>A0A1G4I7M0</accession>
<evidence type="ECO:0000256" key="1">
    <source>
        <dbReference type="SAM" id="Phobius"/>
    </source>
</evidence>
<name>A0A1G4I7M0_TRYEQ</name>
<dbReference type="Proteomes" id="UP000195570">
    <property type="component" value="Unassembled WGS sequence"/>
</dbReference>
<keyword evidence="1" id="KW-1133">Transmembrane helix</keyword>
<dbReference type="Gene3D" id="1.20.5.110">
    <property type="match status" value="1"/>
</dbReference>
<reference evidence="2" key="1">
    <citation type="submission" date="2016-09" db="EMBL/GenBank/DDBJ databases">
        <authorList>
            <person name="Hebert L."/>
            <person name="Moumen B."/>
        </authorList>
    </citation>
    <scope>NUCLEOTIDE SEQUENCE [LARGE SCALE GENOMIC DNA]</scope>
    <source>
        <strain evidence="2">OVI</strain>
    </source>
</reference>
<evidence type="ECO:0008006" key="4">
    <source>
        <dbReference type="Google" id="ProtNLM"/>
    </source>
</evidence>
<dbReference type="EMBL" id="CZPT02000861">
    <property type="protein sequence ID" value="SCU68003.1"/>
    <property type="molecule type" value="Genomic_DNA"/>
</dbReference>
<keyword evidence="3" id="KW-1185">Reference proteome</keyword>